<dbReference type="Proteomes" id="UP001157034">
    <property type="component" value="Unassembled WGS sequence"/>
</dbReference>
<sequence>MRLQRLYPGARLFGQAKALSVPLPKDLEDAALVAWVGDLLDAIFPIPVPATEPVE</sequence>
<organism evidence="1 2">
    <name type="scientific">Pseudolysinimonas kribbensis</name>
    <dbReference type="NCBI Taxonomy" id="433641"/>
    <lineage>
        <taxon>Bacteria</taxon>
        <taxon>Bacillati</taxon>
        <taxon>Actinomycetota</taxon>
        <taxon>Actinomycetes</taxon>
        <taxon>Micrococcales</taxon>
        <taxon>Microbacteriaceae</taxon>
        <taxon>Pseudolysinimonas</taxon>
    </lineage>
</organism>
<gene>
    <name evidence="1" type="ORF">GCM10025881_29550</name>
</gene>
<comment type="caution">
    <text evidence="1">The sequence shown here is derived from an EMBL/GenBank/DDBJ whole genome shotgun (WGS) entry which is preliminary data.</text>
</comment>
<proteinExistence type="predicted"/>
<evidence type="ECO:0000313" key="2">
    <source>
        <dbReference type="Proteomes" id="UP001157034"/>
    </source>
</evidence>
<keyword evidence="2" id="KW-1185">Reference proteome</keyword>
<name>A0ABQ6K672_9MICO</name>
<evidence type="ECO:0000313" key="1">
    <source>
        <dbReference type="EMBL" id="GMA96131.1"/>
    </source>
</evidence>
<reference evidence="2" key="1">
    <citation type="journal article" date="2019" name="Int. J. Syst. Evol. Microbiol.">
        <title>The Global Catalogue of Microorganisms (GCM) 10K type strain sequencing project: providing services to taxonomists for standard genome sequencing and annotation.</title>
        <authorList>
            <consortium name="The Broad Institute Genomics Platform"/>
            <consortium name="The Broad Institute Genome Sequencing Center for Infectious Disease"/>
            <person name="Wu L."/>
            <person name="Ma J."/>
        </authorList>
    </citation>
    <scope>NUCLEOTIDE SEQUENCE [LARGE SCALE GENOMIC DNA]</scope>
    <source>
        <strain evidence="2">NBRC 108894</strain>
    </source>
</reference>
<dbReference type="EMBL" id="BSVB01000001">
    <property type="protein sequence ID" value="GMA96131.1"/>
    <property type="molecule type" value="Genomic_DNA"/>
</dbReference>
<accession>A0ABQ6K672</accession>
<protein>
    <submittedName>
        <fullName evidence="1">Uncharacterized protein</fullName>
    </submittedName>
</protein>